<name>A0ABT3FTZ3_9BACT</name>
<dbReference type="Proteomes" id="UP001207930">
    <property type="component" value="Unassembled WGS sequence"/>
</dbReference>
<sequence>MTDHARALGLAKTGRQNVWIIHPILDSAKVSACLTDASDGVRLLVWSSPRRALRNPLSDDLLGAMRDPMACLSADSPAVELEGYPQLAFHLPPRASNDFAARVFQECANLSIAHDEFRFQSD</sequence>
<gene>
    <name evidence="1" type="ORF">OKA04_18665</name>
</gene>
<organism evidence="1 2">
    <name type="scientific">Luteolibacter flavescens</name>
    <dbReference type="NCBI Taxonomy" id="1859460"/>
    <lineage>
        <taxon>Bacteria</taxon>
        <taxon>Pseudomonadati</taxon>
        <taxon>Verrucomicrobiota</taxon>
        <taxon>Verrucomicrobiia</taxon>
        <taxon>Verrucomicrobiales</taxon>
        <taxon>Verrucomicrobiaceae</taxon>
        <taxon>Luteolibacter</taxon>
    </lineage>
</organism>
<dbReference type="EMBL" id="JAPDDS010000012">
    <property type="protein sequence ID" value="MCW1886769.1"/>
    <property type="molecule type" value="Genomic_DNA"/>
</dbReference>
<evidence type="ECO:0000313" key="2">
    <source>
        <dbReference type="Proteomes" id="UP001207930"/>
    </source>
</evidence>
<keyword evidence="2" id="KW-1185">Reference proteome</keyword>
<protein>
    <submittedName>
        <fullName evidence="1">Uncharacterized protein</fullName>
    </submittedName>
</protein>
<evidence type="ECO:0000313" key="1">
    <source>
        <dbReference type="EMBL" id="MCW1886769.1"/>
    </source>
</evidence>
<accession>A0ABT3FTZ3</accession>
<comment type="caution">
    <text evidence="1">The sequence shown here is derived from an EMBL/GenBank/DDBJ whole genome shotgun (WGS) entry which is preliminary data.</text>
</comment>
<dbReference type="RefSeq" id="WP_264502724.1">
    <property type="nucleotide sequence ID" value="NZ_JAPDDS010000012.1"/>
</dbReference>
<reference evidence="1 2" key="1">
    <citation type="submission" date="2022-10" db="EMBL/GenBank/DDBJ databases">
        <title>Luteolibacter flavescens strain MCCC 1K03193, whole genome shotgun sequencing project.</title>
        <authorList>
            <person name="Zhao G."/>
            <person name="Shen L."/>
        </authorList>
    </citation>
    <scope>NUCLEOTIDE SEQUENCE [LARGE SCALE GENOMIC DNA]</scope>
    <source>
        <strain evidence="1 2">MCCC 1K03193</strain>
    </source>
</reference>
<proteinExistence type="predicted"/>